<evidence type="ECO:0000256" key="15">
    <source>
        <dbReference type="PIRNR" id="PIRNR000167"/>
    </source>
</evidence>
<evidence type="ECO:0000256" key="6">
    <source>
        <dbReference type="ARBA" id="ARBA00022490"/>
    </source>
</evidence>
<proteinExistence type="inferred from homology"/>
<dbReference type="PIRSF" id="PIRSF000167">
    <property type="entry name" value="HemN"/>
    <property type="match status" value="1"/>
</dbReference>
<evidence type="ECO:0000256" key="7">
    <source>
        <dbReference type="ARBA" id="ARBA00022691"/>
    </source>
</evidence>
<dbReference type="NCBIfam" id="TIGR00538">
    <property type="entry name" value="hemN"/>
    <property type="match status" value="1"/>
</dbReference>
<evidence type="ECO:0000256" key="8">
    <source>
        <dbReference type="ARBA" id="ARBA00022723"/>
    </source>
</evidence>
<feature type="binding site" evidence="17">
    <location>
        <position position="60"/>
    </location>
    <ligand>
        <name>[4Fe-4S] cluster</name>
        <dbReference type="ChEBI" id="CHEBI:49883"/>
        <note>4Fe-4S-S-AdoMet</note>
    </ligand>
</feature>
<comment type="catalytic activity">
    <reaction evidence="14 15">
        <text>coproporphyrinogen III + 2 S-adenosyl-L-methionine = protoporphyrinogen IX + 2 5'-deoxyadenosine + 2 L-methionine + 2 CO2</text>
        <dbReference type="Rhea" id="RHEA:15425"/>
        <dbReference type="ChEBI" id="CHEBI:16526"/>
        <dbReference type="ChEBI" id="CHEBI:17319"/>
        <dbReference type="ChEBI" id="CHEBI:57307"/>
        <dbReference type="ChEBI" id="CHEBI:57309"/>
        <dbReference type="ChEBI" id="CHEBI:57844"/>
        <dbReference type="ChEBI" id="CHEBI:59789"/>
        <dbReference type="EC" id="1.3.98.3"/>
    </reaction>
</comment>
<evidence type="ECO:0000256" key="11">
    <source>
        <dbReference type="ARBA" id="ARBA00023014"/>
    </source>
</evidence>
<dbReference type="GO" id="GO:0046872">
    <property type="term" value="F:metal ion binding"/>
    <property type="evidence" value="ECO:0007669"/>
    <property type="project" value="UniProtKB-KW"/>
</dbReference>
<sequence length="451" mass="49347">MTDFKQLSRYGILDAKVPRYTSYPPANHFNAQVGNAEQSDWLRAVPEGASVSLYVHIPFCKRLCWFCACRTQGTSTLRPVESYVETLLREIDLVRARLPQDVKLSRLHLGGGTPTILSSALMALLLDKIFANFEKGASFEFSVEIDPTEASPALLDTLIIYGMNRASIGVQDFDPRVQAAIGRMQSFQQTSDVVHHLRSGDLDSLNMDLLYGLPLQTPQSLSQTLQEVMSLQPDRLALYGYAHVPWMSKRQVLIDEAALPDPKMRYDLSEIARVLLTSDGFEQIGFDHFARPGDGLATAKATGHLRRNFQGYTDDTAEVLIGLGASSISKFPQGYSQNESATAKYVAAVEGQTLAGARGYVLSDADRWVALAIEQLMCGFQVDIAQLQADFPAYGPAISTAFAQLASAYPLGVALTGDRLSVNPGFEPLVRIFAGQLDVFQAPQTSHSSAI</sequence>
<feature type="binding site" evidence="17">
    <location>
        <position position="64"/>
    </location>
    <ligand>
        <name>[4Fe-4S] cluster</name>
        <dbReference type="ChEBI" id="CHEBI:49883"/>
        <note>4Fe-4S-S-AdoMet</note>
    </ligand>
</feature>
<comment type="subunit">
    <text evidence="4">Monomer.</text>
</comment>
<evidence type="ECO:0000313" key="19">
    <source>
        <dbReference type="EMBL" id="SFT13098.1"/>
    </source>
</evidence>
<dbReference type="STRING" id="394264.SAMN04488040_3307"/>
<name>A0A1I6VH94_9RHOB</name>
<dbReference type="OrthoDB" id="9808022at2"/>
<feature type="binding site" evidence="16">
    <location>
        <position position="144"/>
    </location>
    <ligand>
        <name>S-adenosyl-L-methionine</name>
        <dbReference type="ChEBI" id="CHEBI:59789"/>
        <label>1</label>
    </ligand>
</feature>
<comment type="subcellular location">
    <subcellularLocation>
        <location evidence="1 15">Cytoplasm</location>
    </subcellularLocation>
</comment>
<evidence type="ECO:0000256" key="1">
    <source>
        <dbReference type="ARBA" id="ARBA00004496"/>
    </source>
</evidence>
<evidence type="ECO:0000256" key="13">
    <source>
        <dbReference type="ARBA" id="ARBA00024295"/>
    </source>
</evidence>
<evidence type="ECO:0000256" key="16">
    <source>
        <dbReference type="PIRSR" id="PIRSR000167-1"/>
    </source>
</evidence>
<dbReference type="InterPro" id="IPR034505">
    <property type="entry name" value="Coproporphyrinogen-III_oxidase"/>
</dbReference>
<comment type="cofactor">
    <cofactor evidence="15 17">
        <name>[4Fe-4S] cluster</name>
        <dbReference type="ChEBI" id="CHEBI:49883"/>
    </cofactor>
    <text evidence="15 17">Binds 1 [4Fe-4S] cluster. The cluster is coordinated with 3 cysteines and an exchangeable S-adenosyl-L-methionine.</text>
</comment>
<evidence type="ECO:0000256" key="17">
    <source>
        <dbReference type="PIRSR" id="PIRSR000167-2"/>
    </source>
</evidence>
<accession>A0A1I6VH94</accession>
<evidence type="ECO:0000256" key="12">
    <source>
        <dbReference type="ARBA" id="ARBA00023244"/>
    </source>
</evidence>
<keyword evidence="20" id="KW-1185">Reference proteome</keyword>
<feature type="binding site" evidence="16">
    <location>
        <position position="328"/>
    </location>
    <ligand>
        <name>S-adenosyl-L-methionine</name>
        <dbReference type="ChEBI" id="CHEBI:59789"/>
        <label>1</label>
    </ligand>
</feature>
<evidence type="ECO:0000259" key="18">
    <source>
        <dbReference type="PROSITE" id="PS51918"/>
    </source>
</evidence>
<organism evidence="19 20">
    <name type="scientific">Sulfitobacter marinus</name>
    <dbReference type="NCBI Taxonomy" id="394264"/>
    <lineage>
        <taxon>Bacteria</taxon>
        <taxon>Pseudomonadati</taxon>
        <taxon>Pseudomonadota</taxon>
        <taxon>Alphaproteobacteria</taxon>
        <taxon>Rhodobacterales</taxon>
        <taxon>Roseobacteraceae</taxon>
        <taxon>Sulfitobacter</taxon>
    </lineage>
</organism>
<comment type="function">
    <text evidence="13">Involved in the heme biosynthesis. Catalyzes the anaerobic oxidative decarboxylation of propionate groups of rings A and B of coproporphyrinogen III to yield the vinyl groups in protoporphyrinogen IX.</text>
</comment>
<dbReference type="InterPro" id="IPR004558">
    <property type="entry name" value="Coprogen_oxidase_HemN"/>
</dbReference>
<evidence type="ECO:0000256" key="4">
    <source>
        <dbReference type="ARBA" id="ARBA00011245"/>
    </source>
</evidence>
<dbReference type="GO" id="GO:0004109">
    <property type="term" value="F:coproporphyrinogen oxidase activity"/>
    <property type="evidence" value="ECO:0007669"/>
    <property type="project" value="InterPro"/>
</dbReference>
<evidence type="ECO:0000256" key="9">
    <source>
        <dbReference type="ARBA" id="ARBA00023002"/>
    </source>
</evidence>
<dbReference type="AlphaFoldDB" id="A0A1I6VH94"/>
<gene>
    <name evidence="19" type="ORF">SAMN04488040_3307</name>
</gene>
<comment type="pathway">
    <text evidence="2 15">Porphyrin-containing compound metabolism; protoporphyrin-IX biosynthesis; protoporphyrinogen-IX from coproporphyrinogen-III (AdoMet route): step 1/1.</text>
</comment>
<comment type="similarity">
    <text evidence="3 15">Belongs to the anaerobic coproporphyrinogen-III oxidase family.</text>
</comment>
<feature type="binding site" evidence="16">
    <location>
        <position position="171"/>
    </location>
    <ligand>
        <name>S-adenosyl-L-methionine</name>
        <dbReference type="ChEBI" id="CHEBI:59789"/>
        <label>2</label>
    </ligand>
</feature>
<dbReference type="GO" id="GO:0006782">
    <property type="term" value="P:protoporphyrinogen IX biosynthetic process"/>
    <property type="evidence" value="ECO:0007669"/>
    <property type="project" value="UniProtKB-UniPathway"/>
</dbReference>
<dbReference type="GO" id="GO:0005737">
    <property type="term" value="C:cytoplasm"/>
    <property type="evidence" value="ECO:0007669"/>
    <property type="project" value="UniProtKB-SubCell"/>
</dbReference>
<dbReference type="PANTHER" id="PTHR13932">
    <property type="entry name" value="COPROPORPHYRINIGEN III OXIDASE"/>
    <property type="match status" value="1"/>
</dbReference>
<dbReference type="SFLD" id="SFLDS00029">
    <property type="entry name" value="Radical_SAM"/>
    <property type="match status" value="1"/>
</dbReference>
<feature type="binding site" evidence="16">
    <location>
        <position position="242"/>
    </location>
    <ligand>
        <name>S-adenosyl-L-methionine</name>
        <dbReference type="ChEBI" id="CHEBI:59789"/>
        <label>2</label>
    </ligand>
</feature>
<dbReference type="SMART" id="SM00729">
    <property type="entry name" value="Elp3"/>
    <property type="match status" value="1"/>
</dbReference>
<evidence type="ECO:0000256" key="5">
    <source>
        <dbReference type="ARBA" id="ARBA00022485"/>
    </source>
</evidence>
<keyword evidence="10 15" id="KW-0408">Iron</keyword>
<dbReference type="GO" id="GO:0051989">
    <property type="term" value="F:coproporphyrinogen dehydrogenase activity"/>
    <property type="evidence" value="ECO:0007669"/>
    <property type="project" value="UniProtKB-EC"/>
</dbReference>
<keyword evidence="8 15" id="KW-0479">Metal-binding</keyword>
<dbReference type="InterPro" id="IPR007197">
    <property type="entry name" value="rSAM"/>
</dbReference>
<dbReference type="InterPro" id="IPR058240">
    <property type="entry name" value="rSAM_sf"/>
</dbReference>
<feature type="binding site" evidence="16">
    <location>
        <begin position="112"/>
        <end position="113"/>
    </location>
    <ligand>
        <name>S-adenosyl-L-methionine</name>
        <dbReference type="ChEBI" id="CHEBI:59789"/>
        <label>2</label>
    </ligand>
</feature>
<keyword evidence="7 15" id="KW-0949">S-adenosyl-L-methionine</keyword>
<dbReference type="PANTHER" id="PTHR13932:SF6">
    <property type="entry name" value="OXYGEN-INDEPENDENT COPROPORPHYRINOGEN III OXIDASE"/>
    <property type="match status" value="1"/>
</dbReference>
<dbReference type="InterPro" id="IPR006638">
    <property type="entry name" value="Elp3/MiaA/NifB-like_rSAM"/>
</dbReference>
<dbReference type="EMBL" id="FPAJ01000007">
    <property type="protein sequence ID" value="SFT13098.1"/>
    <property type="molecule type" value="Genomic_DNA"/>
</dbReference>
<dbReference type="Pfam" id="PF04055">
    <property type="entry name" value="Radical_SAM"/>
    <property type="match status" value="1"/>
</dbReference>
<dbReference type="EC" id="1.3.98.3" evidence="15"/>
<keyword evidence="6 15" id="KW-0963">Cytoplasm</keyword>
<dbReference type="Gene3D" id="3.80.30.20">
    <property type="entry name" value="tm_1862 like domain"/>
    <property type="match status" value="1"/>
</dbReference>
<protein>
    <recommendedName>
        <fullName evidence="15">Coproporphyrinogen-III oxidase</fullName>
        <ecNumber evidence="15">1.3.98.3</ecNumber>
    </recommendedName>
</protein>
<evidence type="ECO:0000313" key="20">
    <source>
        <dbReference type="Proteomes" id="UP000199239"/>
    </source>
</evidence>
<dbReference type="UniPathway" id="UPA00251">
    <property type="reaction ID" value="UER00323"/>
</dbReference>
<evidence type="ECO:0000256" key="14">
    <source>
        <dbReference type="ARBA" id="ARBA00048321"/>
    </source>
</evidence>
<dbReference type="InterPro" id="IPR023404">
    <property type="entry name" value="rSAM_horseshoe"/>
</dbReference>
<keyword evidence="9 15" id="KW-0560">Oxidoreductase</keyword>
<reference evidence="20" key="1">
    <citation type="submission" date="2016-10" db="EMBL/GenBank/DDBJ databases">
        <authorList>
            <person name="Varghese N."/>
            <person name="Submissions S."/>
        </authorList>
    </citation>
    <scope>NUCLEOTIDE SEQUENCE [LARGE SCALE GENOMIC DNA]</scope>
    <source>
        <strain evidence="20">DSM 23422</strain>
    </source>
</reference>
<feature type="binding site" evidence="16">
    <location>
        <position position="54"/>
    </location>
    <ligand>
        <name>S-adenosyl-L-methionine</name>
        <dbReference type="ChEBI" id="CHEBI:59789"/>
        <label>1</label>
    </ligand>
</feature>
<dbReference type="RefSeq" id="WP_093917497.1">
    <property type="nucleotide sequence ID" value="NZ_FPAJ01000007.1"/>
</dbReference>
<keyword evidence="5 15" id="KW-0004">4Fe-4S</keyword>
<dbReference type="GO" id="GO:0051539">
    <property type="term" value="F:4 iron, 4 sulfur cluster binding"/>
    <property type="evidence" value="ECO:0007669"/>
    <property type="project" value="UniProtKB-KW"/>
</dbReference>
<dbReference type="SFLD" id="SFLDG01065">
    <property type="entry name" value="anaerobic_coproporphyrinogen-I"/>
    <property type="match status" value="1"/>
</dbReference>
<feature type="binding site" evidence="17">
    <location>
        <position position="67"/>
    </location>
    <ligand>
        <name>[4Fe-4S] cluster</name>
        <dbReference type="ChEBI" id="CHEBI:49883"/>
        <note>4Fe-4S-S-AdoMet</note>
    </ligand>
</feature>
<evidence type="ECO:0000256" key="3">
    <source>
        <dbReference type="ARBA" id="ARBA00005493"/>
    </source>
</evidence>
<feature type="binding site" evidence="16">
    <location>
        <position position="183"/>
    </location>
    <ligand>
        <name>S-adenosyl-L-methionine</name>
        <dbReference type="ChEBI" id="CHEBI:59789"/>
        <label>2</label>
    </ligand>
</feature>
<dbReference type="SUPFAM" id="SSF102114">
    <property type="entry name" value="Radical SAM enzymes"/>
    <property type="match status" value="1"/>
</dbReference>
<dbReference type="Proteomes" id="UP000199239">
    <property type="component" value="Unassembled WGS sequence"/>
</dbReference>
<feature type="binding site" evidence="16">
    <location>
        <position position="208"/>
    </location>
    <ligand>
        <name>S-adenosyl-L-methionine</name>
        <dbReference type="ChEBI" id="CHEBI:59789"/>
        <label>2</label>
    </ligand>
</feature>
<evidence type="ECO:0000256" key="2">
    <source>
        <dbReference type="ARBA" id="ARBA00004785"/>
    </source>
</evidence>
<feature type="binding site" evidence="16">
    <location>
        <position position="111"/>
    </location>
    <ligand>
        <name>S-adenosyl-L-methionine</name>
        <dbReference type="ChEBI" id="CHEBI:59789"/>
        <label>1</label>
    </ligand>
</feature>
<keyword evidence="12 15" id="KW-0627">Porphyrin biosynthesis</keyword>
<evidence type="ECO:0000256" key="10">
    <source>
        <dbReference type="ARBA" id="ARBA00023004"/>
    </source>
</evidence>
<keyword evidence="11 15" id="KW-0411">Iron-sulfur</keyword>
<dbReference type="PROSITE" id="PS51918">
    <property type="entry name" value="RADICAL_SAM"/>
    <property type="match status" value="1"/>
</dbReference>
<feature type="binding site" evidence="16">
    <location>
        <begin position="66"/>
        <end position="68"/>
    </location>
    <ligand>
        <name>S-adenosyl-L-methionine</name>
        <dbReference type="ChEBI" id="CHEBI:59789"/>
        <label>2</label>
    </ligand>
</feature>
<feature type="domain" description="Radical SAM core" evidence="18">
    <location>
        <begin position="45"/>
        <end position="287"/>
    </location>
</feature>